<gene>
    <name evidence="2" type="ORF">AT9943_LOCUS3885</name>
    <name evidence="3" type="ORF">AT9943_LOCUS3888</name>
    <name evidence="4" type="ORF">AT9943_LOCUS3891</name>
</gene>
<sequence>MSSNDSLGFISDDLLSRSADDDWEQLAVRPLDESVGDDAFSGSVPVLRESPRSSTAGSSAPVDELRRRDSLSRCDPLGSGSALSGSFIPRLGDEELDDVKTDESTSDETVPGPNGVAGPSADVVDYFGPTRTSSKSLANALRSCSAPPSISISEDSVEDLRIPNYRGWKVSPVRYPKFLDPFPDQLKVDLDKIRAEGRKIMGKFNLDVVPDYSQRYKEKRPASETPTPNPSRSEERQTREATKKSLLDKGGRHSQQAGSSRPLSPASERAKRDEMVNSRASRQVGGCPAGAGPPTNVQGRTGEMSTRKRARNLLFFV</sequence>
<feature type="compositionally biased region" description="Basic and acidic residues" evidence="1">
    <location>
        <begin position="232"/>
        <end position="251"/>
    </location>
</feature>
<feature type="compositionally biased region" description="Polar residues" evidence="1">
    <location>
        <begin position="253"/>
        <end position="262"/>
    </location>
</feature>
<dbReference type="EMBL" id="LR881466">
    <property type="protein sequence ID" value="CAD5315523.1"/>
    <property type="molecule type" value="Genomic_DNA"/>
</dbReference>
<proteinExistence type="predicted"/>
<feature type="compositionally biased region" description="Basic and acidic residues" evidence="1">
    <location>
        <begin position="63"/>
        <end position="72"/>
    </location>
</feature>
<dbReference type="EMBL" id="LR881466">
    <property type="protein sequence ID" value="CAD5315520.1"/>
    <property type="molecule type" value="Genomic_DNA"/>
</dbReference>
<feature type="region of interest" description="Disordered" evidence="1">
    <location>
        <begin position="29"/>
        <end position="121"/>
    </location>
</feature>
<feature type="region of interest" description="Disordered" evidence="1">
    <location>
        <begin position="210"/>
        <end position="317"/>
    </location>
</feature>
<organism evidence="4 5">
    <name type="scientific">Arabidopsis thaliana</name>
    <name type="common">Mouse-ear cress</name>
    <dbReference type="NCBI Taxonomy" id="3702"/>
    <lineage>
        <taxon>Eukaryota</taxon>
        <taxon>Viridiplantae</taxon>
        <taxon>Streptophyta</taxon>
        <taxon>Embryophyta</taxon>
        <taxon>Tracheophyta</taxon>
        <taxon>Spermatophyta</taxon>
        <taxon>Magnoliopsida</taxon>
        <taxon>eudicotyledons</taxon>
        <taxon>Gunneridae</taxon>
        <taxon>Pentapetalae</taxon>
        <taxon>rosids</taxon>
        <taxon>malvids</taxon>
        <taxon>Brassicales</taxon>
        <taxon>Brassicaceae</taxon>
        <taxon>Camelineae</taxon>
        <taxon>Arabidopsis</taxon>
    </lineage>
</organism>
<evidence type="ECO:0000313" key="3">
    <source>
        <dbReference type="EMBL" id="CAD5315523.1"/>
    </source>
</evidence>
<name>A0A7G2E261_ARATH</name>
<reference evidence="4 5" key="1">
    <citation type="submission" date="2020-09" db="EMBL/GenBank/DDBJ databases">
        <authorList>
            <person name="Ashkenazy H."/>
        </authorList>
    </citation>
    <scope>NUCLEOTIDE SEQUENCE [LARGE SCALE GENOMIC DNA]</scope>
    <source>
        <strain evidence="5">cv. Cdm-0</strain>
    </source>
</reference>
<evidence type="ECO:0000256" key="1">
    <source>
        <dbReference type="SAM" id="MobiDB-lite"/>
    </source>
</evidence>
<dbReference type="AlphaFoldDB" id="A0A7G2E261"/>
<evidence type="ECO:0000313" key="5">
    <source>
        <dbReference type="Proteomes" id="UP000516314"/>
    </source>
</evidence>
<evidence type="ECO:0000313" key="4">
    <source>
        <dbReference type="EMBL" id="CAD5315526.1"/>
    </source>
</evidence>
<accession>A0A7G2E261</accession>
<dbReference type="EMBL" id="LR881466">
    <property type="protein sequence ID" value="CAD5315526.1"/>
    <property type="molecule type" value="Genomic_DNA"/>
</dbReference>
<dbReference type="Proteomes" id="UP000516314">
    <property type="component" value="Chromosome 1"/>
</dbReference>
<protein>
    <submittedName>
        <fullName evidence="4">(thale cress) hypothetical protein</fullName>
    </submittedName>
</protein>
<evidence type="ECO:0000313" key="2">
    <source>
        <dbReference type="EMBL" id="CAD5315520.1"/>
    </source>
</evidence>